<organism evidence="1 2">
    <name type="scientific">Gulosibacter chungangensis</name>
    <dbReference type="NCBI Taxonomy" id="979746"/>
    <lineage>
        <taxon>Bacteria</taxon>
        <taxon>Bacillati</taxon>
        <taxon>Actinomycetota</taxon>
        <taxon>Actinomycetes</taxon>
        <taxon>Micrococcales</taxon>
        <taxon>Microbacteriaceae</taxon>
        <taxon>Gulosibacter</taxon>
    </lineage>
</organism>
<dbReference type="OrthoDB" id="5149320at2"/>
<evidence type="ECO:0000313" key="2">
    <source>
        <dbReference type="Proteomes" id="UP000433493"/>
    </source>
</evidence>
<keyword evidence="2" id="KW-1185">Reference proteome</keyword>
<accession>A0A7J5B7I0</accession>
<comment type="caution">
    <text evidence="1">The sequence shown here is derived from an EMBL/GenBank/DDBJ whole genome shotgun (WGS) entry which is preliminary data.</text>
</comment>
<dbReference type="AlphaFoldDB" id="A0A7J5B7I0"/>
<sequence length="253" mass="26724">MPNFVTKAIKRAGKLVPKPMRKKIKTSGKRVVQQLPAPVQQAIGRPKKRVAQAKYPLDHLGLAEGIPNRLGKGAAKNVTGRAAAGTVIDEHAAERLHRAMFGRTVPERTAAGGRPIAGVFAPDLRAALVEAGHSVHPFVPGISSALAKQAEVVVLDIAGFTGVWDGALDPSGIGLIREVYAALETARARGVTCWLVMRGEQLHHHGAILLEGSDLVNVLVPGLPSAEQLHFTENPGEAPAGIVEIIRNLEVAA</sequence>
<proteinExistence type="predicted"/>
<protein>
    <submittedName>
        <fullName evidence="1">Uncharacterized protein</fullName>
    </submittedName>
</protein>
<dbReference type="RefSeq" id="WP_158053394.1">
    <property type="nucleotide sequence ID" value="NZ_WBKB01000012.1"/>
</dbReference>
<dbReference type="Proteomes" id="UP000433493">
    <property type="component" value="Unassembled WGS sequence"/>
</dbReference>
<name>A0A7J5B7I0_9MICO</name>
<dbReference type="EMBL" id="WBKB01000012">
    <property type="protein sequence ID" value="KAB1640833.1"/>
    <property type="molecule type" value="Genomic_DNA"/>
</dbReference>
<reference evidence="1 2" key="1">
    <citation type="submission" date="2019-09" db="EMBL/GenBank/DDBJ databases">
        <title>Phylogeny of genus Pseudoclavibacter and closely related genus.</title>
        <authorList>
            <person name="Li Y."/>
        </authorList>
    </citation>
    <scope>NUCLEOTIDE SEQUENCE [LARGE SCALE GENOMIC DNA]</scope>
    <source>
        <strain evidence="1 2">KCTC 13959</strain>
    </source>
</reference>
<gene>
    <name evidence="1" type="ORF">F8O05_14130</name>
</gene>
<evidence type="ECO:0000313" key="1">
    <source>
        <dbReference type="EMBL" id="KAB1640833.1"/>
    </source>
</evidence>